<proteinExistence type="predicted"/>
<evidence type="ECO:0000256" key="1">
    <source>
        <dbReference type="SAM" id="Phobius"/>
    </source>
</evidence>
<evidence type="ECO:0000313" key="2">
    <source>
        <dbReference type="EMBL" id="KOF82627.1"/>
    </source>
</evidence>
<gene>
    <name evidence="2" type="ORF">OCBIM_22024993mg</name>
</gene>
<feature type="transmembrane region" description="Helical" evidence="1">
    <location>
        <begin position="42"/>
        <end position="61"/>
    </location>
</feature>
<keyword evidence="1" id="KW-1133">Transmembrane helix</keyword>
<keyword evidence="1" id="KW-0472">Membrane</keyword>
<sequence length="69" mass="8076">MLLETEKPNLIILLLNISAYLDLLKFDLIIEQIDFIKLDFKCLAKGNIIQIMLLLCFLLVWCHPFGRKV</sequence>
<keyword evidence="1" id="KW-0812">Transmembrane</keyword>
<protein>
    <submittedName>
        <fullName evidence="2">Uncharacterized protein</fullName>
    </submittedName>
</protein>
<reference evidence="2" key="1">
    <citation type="submission" date="2015-07" db="EMBL/GenBank/DDBJ databases">
        <title>MeaNS - Measles Nucleotide Surveillance Program.</title>
        <authorList>
            <person name="Tran T."/>
            <person name="Druce J."/>
        </authorList>
    </citation>
    <scope>NUCLEOTIDE SEQUENCE</scope>
    <source>
        <strain evidence="2">UCB-OBI-ISO-001</strain>
        <tissue evidence="2">Gonad</tissue>
    </source>
</reference>
<dbReference type="AlphaFoldDB" id="A0A0L8H0B5"/>
<accession>A0A0L8H0B5</accession>
<dbReference type="EMBL" id="KQ419672">
    <property type="protein sequence ID" value="KOF82627.1"/>
    <property type="molecule type" value="Genomic_DNA"/>
</dbReference>
<organism evidence="2">
    <name type="scientific">Octopus bimaculoides</name>
    <name type="common">California two-spotted octopus</name>
    <dbReference type="NCBI Taxonomy" id="37653"/>
    <lineage>
        <taxon>Eukaryota</taxon>
        <taxon>Metazoa</taxon>
        <taxon>Spiralia</taxon>
        <taxon>Lophotrochozoa</taxon>
        <taxon>Mollusca</taxon>
        <taxon>Cephalopoda</taxon>
        <taxon>Coleoidea</taxon>
        <taxon>Octopodiformes</taxon>
        <taxon>Octopoda</taxon>
        <taxon>Incirrata</taxon>
        <taxon>Octopodidae</taxon>
        <taxon>Octopus</taxon>
    </lineage>
</organism>
<name>A0A0L8H0B5_OCTBM</name>